<feature type="compositionally biased region" description="Acidic residues" evidence="4">
    <location>
        <begin position="713"/>
        <end position="723"/>
    </location>
</feature>
<evidence type="ECO:0000259" key="7">
    <source>
        <dbReference type="Pfam" id="PF03470"/>
    </source>
</evidence>
<accession>A0A2N9G1A1</accession>
<keyword evidence="2" id="KW-0943">RNA-mediated gene silencing</keyword>
<evidence type="ECO:0000313" key="8">
    <source>
        <dbReference type="EMBL" id="SPC93069.1"/>
    </source>
</evidence>
<evidence type="ECO:0000259" key="6">
    <source>
        <dbReference type="Pfam" id="PF03469"/>
    </source>
</evidence>
<reference evidence="8" key="1">
    <citation type="submission" date="2018-02" db="EMBL/GenBank/DDBJ databases">
        <authorList>
            <person name="Cohen D.B."/>
            <person name="Kent A.D."/>
        </authorList>
    </citation>
    <scope>NUCLEOTIDE SEQUENCE</scope>
</reference>
<feature type="domain" description="Zinc finger-XS" evidence="7">
    <location>
        <begin position="43"/>
        <end position="85"/>
    </location>
</feature>
<dbReference type="Pfam" id="PF03469">
    <property type="entry name" value="XH"/>
    <property type="match status" value="1"/>
</dbReference>
<feature type="coiled-coil region" evidence="3">
    <location>
        <begin position="384"/>
        <end position="481"/>
    </location>
</feature>
<dbReference type="InterPro" id="IPR005379">
    <property type="entry name" value="FDM1-5/IDN2_XH"/>
</dbReference>
<feature type="domain" description="Factor of DNA methylation 1-5/IDN2" evidence="6">
    <location>
        <begin position="499"/>
        <end position="627"/>
    </location>
</feature>
<dbReference type="InterPro" id="IPR005381">
    <property type="entry name" value="Znf-XS_domain"/>
</dbReference>
<feature type="region of interest" description="Disordered" evidence="4">
    <location>
        <begin position="689"/>
        <end position="723"/>
    </location>
</feature>
<evidence type="ECO:0000256" key="4">
    <source>
        <dbReference type="SAM" id="MobiDB-lite"/>
    </source>
</evidence>
<dbReference type="InterPro" id="IPR038588">
    <property type="entry name" value="XS_domain_sf"/>
</dbReference>
<evidence type="ECO:0008006" key="9">
    <source>
        <dbReference type="Google" id="ProtNLM"/>
    </source>
</evidence>
<feature type="region of interest" description="Disordered" evidence="4">
    <location>
        <begin position="627"/>
        <end position="652"/>
    </location>
</feature>
<dbReference type="EMBL" id="OIVN01001358">
    <property type="protein sequence ID" value="SPC93069.1"/>
    <property type="molecule type" value="Genomic_DNA"/>
</dbReference>
<evidence type="ECO:0000256" key="1">
    <source>
        <dbReference type="ARBA" id="ARBA00023054"/>
    </source>
</evidence>
<dbReference type="InterPro" id="IPR005380">
    <property type="entry name" value="XS_domain"/>
</dbReference>
<dbReference type="InterPro" id="IPR045177">
    <property type="entry name" value="FDM1-5/IDN2"/>
</dbReference>
<dbReference type="Gene3D" id="3.30.70.2890">
    <property type="entry name" value="XS domain"/>
    <property type="match status" value="1"/>
</dbReference>
<dbReference type="AlphaFoldDB" id="A0A2N9G1A1"/>
<dbReference type="Pfam" id="PF03468">
    <property type="entry name" value="XS"/>
    <property type="match status" value="1"/>
</dbReference>
<name>A0A2N9G1A1_FAGSY</name>
<dbReference type="PANTHER" id="PTHR21596">
    <property type="entry name" value="RIBONUCLEASE P SUBUNIT P38"/>
    <property type="match status" value="1"/>
</dbReference>
<organism evidence="8">
    <name type="scientific">Fagus sylvatica</name>
    <name type="common">Beechnut</name>
    <dbReference type="NCBI Taxonomy" id="28930"/>
    <lineage>
        <taxon>Eukaryota</taxon>
        <taxon>Viridiplantae</taxon>
        <taxon>Streptophyta</taxon>
        <taxon>Embryophyta</taxon>
        <taxon>Tracheophyta</taxon>
        <taxon>Spermatophyta</taxon>
        <taxon>Magnoliopsida</taxon>
        <taxon>eudicotyledons</taxon>
        <taxon>Gunneridae</taxon>
        <taxon>Pentapetalae</taxon>
        <taxon>rosids</taxon>
        <taxon>fabids</taxon>
        <taxon>Fagales</taxon>
        <taxon>Fagaceae</taxon>
        <taxon>Fagus</taxon>
    </lineage>
</organism>
<sequence>MGSSSEEQSDVSDSEIEYYIEKPYEQLKAGKYIIKNPNATFRCPFCGKRKQEYRYRELLQHASGVGIGSANRRSAKNKAKHLALAKYLEENLVDDSHSTQSKAEPRHVIEHPEQDELFVWPWKGIVANIPRKRKHEKEAHESVHWLKKFSQYQPVEVHVLRKDQDLSGYVILDFGEGWSGLSNVRKFDNDFQAVQHGKKDWDEWKEYPGSELYGWCARADDYHLEGPVGDYLREKTELKTVADIMKESTEERNTTVVNLAKELDITNENLNEMEFKYNEKSMSVSRMIEENDRLHQAYNQEMERMQHVAQNNARRIIEETEKLKYELESKSMELDKWCQQLTEQEALNICERRKLEEEKKRKNEVLHLASVSHMEASSSVLRLLEEQQREKQAALDTMLKLERELASKQKLQLEIEQLRGQLKVMECMGGENDKAVKKKMEEMEEELKEKVEQLEDVDALNQTLIIKEREMNDQLQEARREMIAGLSKLLNGRTIIGIKRLGEISVKPFQKACKKRYPADGALEKSAILCSKWQEYIQNPGWYPFKVVKIDGNEAKEIIDEEDEKLNKLRKEWGEEVYMAVVTALKELNEYNPSGRYVISELWNFRNQRKATLKEVIAYILERTSKKPRRSNEEMNRRYAGSWPSGPQKTDLNNNFCLTKGGQISVLLQPMPTEKGGVTDQSAALELTVGSQSLDHELGRRARRVRDGSGGMADDEERDGGEG</sequence>
<evidence type="ECO:0000256" key="2">
    <source>
        <dbReference type="ARBA" id="ARBA00023158"/>
    </source>
</evidence>
<feature type="domain" description="XS" evidence="5">
    <location>
        <begin position="115"/>
        <end position="223"/>
    </location>
</feature>
<gene>
    <name evidence="8" type="ORF">FSB_LOCUS20951</name>
</gene>
<dbReference type="GO" id="GO:0080188">
    <property type="term" value="P:gene silencing by siRNA-directed DNA methylation"/>
    <property type="evidence" value="ECO:0007669"/>
    <property type="project" value="InterPro"/>
</dbReference>
<keyword evidence="1 3" id="KW-0175">Coiled coil</keyword>
<evidence type="ECO:0000256" key="3">
    <source>
        <dbReference type="SAM" id="Coils"/>
    </source>
</evidence>
<protein>
    <recommendedName>
        <fullName evidence="9">Factor of DNA methylation 1-5/IDN2 domain-containing protein</fullName>
    </recommendedName>
</protein>
<evidence type="ECO:0000259" key="5">
    <source>
        <dbReference type="Pfam" id="PF03468"/>
    </source>
</evidence>
<dbReference type="Pfam" id="PF03470">
    <property type="entry name" value="zf-XS"/>
    <property type="match status" value="1"/>
</dbReference>
<dbReference type="PANTHER" id="PTHR21596:SF3">
    <property type="entry name" value="FACTOR OF DNA METHYLATION 1-RELATED"/>
    <property type="match status" value="1"/>
</dbReference>
<proteinExistence type="predicted"/>